<proteinExistence type="predicted"/>
<feature type="region of interest" description="Disordered" evidence="1">
    <location>
        <begin position="1"/>
        <end position="83"/>
    </location>
</feature>
<protein>
    <submittedName>
        <fullName evidence="2">Uncharacterized protein</fullName>
    </submittedName>
</protein>
<organism evidence="2">
    <name type="scientific">Podoviridae sp. ctIpM11</name>
    <dbReference type="NCBI Taxonomy" id="2825240"/>
    <lineage>
        <taxon>Viruses</taxon>
        <taxon>Duplodnaviria</taxon>
        <taxon>Heunggongvirae</taxon>
        <taxon>Uroviricota</taxon>
        <taxon>Caudoviricetes</taxon>
    </lineage>
</organism>
<evidence type="ECO:0000256" key="1">
    <source>
        <dbReference type="SAM" id="MobiDB-lite"/>
    </source>
</evidence>
<feature type="compositionally biased region" description="Low complexity" evidence="1">
    <location>
        <begin position="1"/>
        <end position="17"/>
    </location>
</feature>
<accession>A0A8S5UUC9</accession>
<reference evidence="2" key="1">
    <citation type="journal article" date="2021" name="Proc. Natl. Acad. Sci. U.S.A.">
        <title>A Catalog of Tens of Thousands of Viruses from Human Metagenomes Reveals Hidden Associations with Chronic Diseases.</title>
        <authorList>
            <person name="Tisza M.J."/>
            <person name="Buck C.B."/>
        </authorList>
    </citation>
    <scope>NUCLEOTIDE SEQUENCE</scope>
    <source>
        <strain evidence="2">CtIpM11</strain>
    </source>
</reference>
<sequence>MKVSSRANAIASTTARAARSEAERAEREAGQMRSCTPTTSAPSATGRQSGKSQKSIACPKARPNRSRHWYADPRTRGGPLHRSAPGAFFSYTGRGAFSFWRNQKENGGRIAQLAPQLNPPGG</sequence>
<evidence type="ECO:0000313" key="2">
    <source>
        <dbReference type="EMBL" id="DAF98085.1"/>
    </source>
</evidence>
<feature type="compositionally biased region" description="Low complexity" evidence="1">
    <location>
        <begin position="36"/>
        <end position="45"/>
    </location>
</feature>
<dbReference type="EMBL" id="BK016142">
    <property type="protein sequence ID" value="DAF98085.1"/>
    <property type="molecule type" value="Genomic_DNA"/>
</dbReference>
<feature type="compositionally biased region" description="Basic and acidic residues" evidence="1">
    <location>
        <begin position="18"/>
        <end position="30"/>
    </location>
</feature>
<name>A0A8S5UUC9_9CAUD</name>
<feature type="compositionally biased region" description="Polar residues" evidence="1">
    <location>
        <begin position="46"/>
        <end position="55"/>
    </location>
</feature>